<dbReference type="Proteomes" id="UP001500298">
    <property type="component" value="Unassembled WGS sequence"/>
</dbReference>
<dbReference type="RefSeq" id="WP_345375326.1">
    <property type="nucleotide sequence ID" value="NZ_BAABJX010000074.1"/>
</dbReference>
<evidence type="ECO:0000313" key="3">
    <source>
        <dbReference type="Proteomes" id="UP001500298"/>
    </source>
</evidence>
<keyword evidence="1" id="KW-1133">Transmembrane helix</keyword>
<organism evidence="2 3">
    <name type="scientific">Algivirga pacifica</name>
    <dbReference type="NCBI Taxonomy" id="1162670"/>
    <lineage>
        <taxon>Bacteria</taxon>
        <taxon>Pseudomonadati</taxon>
        <taxon>Bacteroidota</taxon>
        <taxon>Cytophagia</taxon>
        <taxon>Cytophagales</taxon>
        <taxon>Flammeovirgaceae</taxon>
        <taxon>Algivirga</taxon>
    </lineage>
</organism>
<keyword evidence="1" id="KW-0472">Membrane</keyword>
<keyword evidence="1" id="KW-0812">Transmembrane</keyword>
<sequence>MKRKFKGRIVLLFIIAVVIVWIYWPLYYKKNDNAVIRKCALLLKDHSVEYELAIHLLFEAFDDSEYCYDVSIGGRQGLWFRTCDLQQINEGEYFSETELRFIENVIRNKSDPLPIGVIEITKKHGIRMAQIFYPNAAKLVYFPDGDPISQQENNYTVKPIFKADTVVQLQGKWYYYE</sequence>
<name>A0ABP9DMG6_9BACT</name>
<accession>A0ABP9DMG6</accession>
<evidence type="ECO:0000256" key="1">
    <source>
        <dbReference type="SAM" id="Phobius"/>
    </source>
</evidence>
<gene>
    <name evidence="2" type="ORF">GCM10023331_41200</name>
</gene>
<keyword evidence="3" id="KW-1185">Reference proteome</keyword>
<comment type="caution">
    <text evidence="2">The sequence shown here is derived from an EMBL/GenBank/DDBJ whole genome shotgun (WGS) entry which is preliminary data.</text>
</comment>
<feature type="transmembrane region" description="Helical" evidence="1">
    <location>
        <begin position="9"/>
        <end position="28"/>
    </location>
</feature>
<proteinExistence type="predicted"/>
<protein>
    <submittedName>
        <fullName evidence="2">Uncharacterized protein</fullName>
    </submittedName>
</protein>
<dbReference type="EMBL" id="BAABJX010000074">
    <property type="protein sequence ID" value="GAA4852542.1"/>
    <property type="molecule type" value="Genomic_DNA"/>
</dbReference>
<reference evidence="3" key="1">
    <citation type="journal article" date="2019" name="Int. J. Syst. Evol. Microbiol.">
        <title>The Global Catalogue of Microorganisms (GCM) 10K type strain sequencing project: providing services to taxonomists for standard genome sequencing and annotation.</title>
        <authorList>
            <consortium name="The Broad Institute Genomics Platform"/>
            <consortium name="The Broad Institute Genome Sequencing Center for Infectious Disease"/>
            <person name="Wu L."/>
            <person name="Ma J."/>
        </authorList>
    </citation>
    <scope>NUCLEOTIDE SEQUENCE [LARGE SCALE GENOMIC DNA]</scope>
    <source>
        <strain evidence="3">JCM 18326</strain>
    </source>
</reference>
<evidence type="ECO:0000313" key="2">
    <source>
        <dbReference type="EMBL" id="GAA4852542.1"/>
    </source>
</evidence>